<reference evidence="4 5" key="1">
    <citation type="journal article" date="2021" name="Sci. Rep.">
        <title>Genome sequencing of the multicellular alga Astrephomene provides insights into convergent evolution of germ-soma differentiation.</title>
        <authorList>
            <person name="Yamashita S."/>
            <person name="Yamamoto K."/>
            <person name="Matsuzaki R."/>
            <person name="Suzuki S."/>
            <person name="Yamaguchi H."/>
            <person name="Hirooka S."/>
            <person name="Minakuchi Y."/>
            <person name="Miyagishima S."/>
            <person name="Kawachi M."/>
            <person name="Toyoda A."/>
            <person name="Nozaki H."/>
        </authorList>
    </citation>
    <scope>NUCLEOTIDE SEQUENCE [LARGE SCALE GENOMIC DNA]</scope>
    <source>
        <strain evidence="4 5">NIES-4017</strain>
    </source>
</reference>
<proteinExistence type="inferred from homology"/>
<dbReference type="InterPro" id="IPR039795">
    <property type="entry name" value="LTN1/Rkr1"/>
</dbReference>
<dbReference type="GO" id="GO:1990116">
    <property type="term" value="P:ribosome-associated ubiquitin-dependent protein catabolic process"/>
    <property type="evidence" value="ECO:0007669"/>
    <property type="project" value="UniProtKB-UniRule"/>
</dbReference>
<keyword evidence="1" id="KW-0833">Ubl conjugation pathway</keyword>
<dbReference type="PANTHER" id="PTHR12389">
    <property type="entry name" value="ZINC FINGER PROTEIN 294"/>
    <property type="match status" value="1"/>
</dbReference>
<name>A0AAD3DKA7_9CHLO</name>
<dbReference type="GO" id="GO:0005829">
    <property type="term" value="C:cytosol"/>
    <property type="evidence" value="ECO:0007669"/>
    <property type="project" value="UniProtKB-UniRule"/>
</dbReference>
<comment type="catalytic activity">
    <reaction evidence="1">
        <text>S-ubiquitinyl-[E2 ubiquitin-conjugating enzyme]-L-cysteine + [acceptor protein]-L-lysine = [E2 ubiquitin-conjugating enzyme]-L-cysteine + N(6)-ubiquitinyl-[acceptor protein]-L-lysine.</text>
        <dbReference type="EC" id="2.3.2.27"/>
    </reaction>
</comment>
<dbReference type="GO" id="GO:0008270">
    <property type="term" value="F:zinc ion binding"/>
    <property type="evidence" value="ECO:0007669"/>
    <property type="project" value="UniProtKB-KW"/>
</dbReference>
<dbReference type="AlphaFoldDB" id="A0AAD3DKA7"/>
<keyword evidence="1" id="KW-0862">Zinc</keyword>
<evidence type="ECO:0000259" key="3">
    <source>
        <dbReference type="Pfam" id="PF23009"/>
    </source>
</evidence>
<dbReference type="GO" id="GO:0061630">
    <property type="term" value="F:ubiquitin protein ligase activity"/>
    <property type="evidence" value="ECO:0007669"/>
    <property type="project" value="UniProtKB-UniRule"/>
</dbReference>
<dbReference type="Proteomes" id="UP001054857">
    <property type="component" value="Unassembled WGS sequence"/>
</dbReference>
<comment type="function">
    <text evidence="1">E3 ubiquitin-protein ligase. Component of the ribosome quality control complex (RQC), a ribosome-associated complex that mediates ubiquitination and extraction of incompletely synthesized nascent chains for proteasomal degradation.</text>
</comment>
<feature type="non-terminal residue" evidence="4">
    <location>
        <position position="470"/>
    </location>
</feature>
<dbReference type="GO" id="GO:0072344">
    <property type="term" value="P:rescue of stalled ribosome"/>
    <property type="evidence" value="ECO:0007669"/>
    <property type="project" value="UniProtKB-UniRule"/>
</dbReference>
<dbReference type="GO" id="GO:1990112">
    <property type="term" value="C:RQC complex"/>
    <property type="evidence" value="ECO:0007669"/>
    <property type="project" value="UniProtKB-UniRule"/>
</dbReference>
<sequence length="470" mass="48131">AQLAAVLLELQDDVVAASRCGDTSGAAAAARKYGSCLSACCSLVLQLTMALGGVECYGAAFGADASAAVTDWLEEEGAFWAAVTSCAGHVVGPGREQLGLQAAATALAAQAPALDAVGLDAVGALLAVALTPESGSCVLQSVAYRLLLLEPSMLNQVTLAGAVGLTEAATGSGGVGGEEVDLPEYVGDDVAYLVAGGVRPEMATWLLPPEASSSDSGNGGSNIHVGRARVHLTAWALLLAHALELERGTRALAVLRQLLREAGHLVHSLLGRLLLPELGLQKRQRQQQRLAAGATGGGVGGAASWAPGSGAVVPAGADGWRLAETLWEVGSPLAHQHAVRATCRALYRAVLRALPATARGWFSDLRDRGLAAAVEGYTAAAEGPALLAAELESVQALSRRAAAGGDGDFSVRASAASREVVAVMKVEDGAVLELAMRLPACLPLRAPEVECRRKVGQQFWGAVQTTLRWV</sequence>
<feature type="domain" description="E3 ubiquitin-protein ligase listerin HEAT repeat region" evidence="2">
    <location>
        <begin position="332"/>
        <end position="395"/>
    </location>
</feature>
<dbReference type="EC" id="2.3.2.27" evidence="1"/>
<comment type="similarity">
    <text evidence="1">Belongs to the LTN1 family.</text>
</comment>
<comment type="pathway">
    <text evidence="1">Protein modification; protein ubiquitination.</text>
</comment>
<accession>A0AAD3DKA7</accession>
<dbReference type="GO" id="GO:0043023">
    <property type="term" value="F:ribosomal large subunit binding"/>
    <property type="evidence" value="ECO:0007669"/>
    <property type="project" value="TreeGrafter"/>
</dbReference>
<protein>
    <recommendedName>
        <fullName evidence="1">E3 ubiquitin-protein ligase listerin</fullName>
        <ecNumber evidence="1">2.3.2.27</ecNumber>
    </recommendedName>
    <alternativeName>
        <fullName evidence="1">RING-type E3 ubiquitin transferase listerin</fullName>
    </alternativeName>
</protein>
<dbReference type="Pfam" id="PF23009">
    <property type="entry name" value="UBC_like"/>
    <property type="match status" value="1"/>
</dbReference>
<comment type="caution">
    <text evidence="4">The sequence shown here is derived from an EMBL/GenBank/DDBJ whole genome shotgun (WGS) entry which is preliminary data.</text>
</comment>
<dbReference type="InterPro" id="IPR054477">
    <property type="entry name" value="LTN1_E3_ligase_6th"/>
</dbReference>
<dbReference type="Pfam" id="PF22999">
    <property type="entry name" value="LTN1_E3_ligase_6th"/>
    <property type="match status" value="1"/>
</dbReference>
<gene>
    <name evidence="4" type="ORF">Agub_g4129</name>
</gene>
<organism evidence="4 5">
    <name type="scientific">Astrephomene gubernaculifera</name>
    <dbReference type="NCBI Taxonomy" id="47775"/>
    <lineage>
        <taxon>Eukaryota</taxon>
        <taxon>Viridiplantae</taxon>
        <taxon>Chlorophyta</taxon>
        <taxon>core chlorophytes</taxon>
        <taxon>Chlorophyceae</taxon>
        <taxon>CS clade</taxon>
        <taxon>Chlamydomonadales</taxon>
        <taxon>Astrephomenaceae</taxon>
        <taxon>Astrephomene</taxon>
    </lineage>
</organism>
<keyword evidence="1" id="KW-0808">Transferase</keyword>
<dbReference type="PANTHER" id="PTHR12389:SF0">
    <property type="entry name" value="E3 UBIQUITIN-PROTEIN LIGASE LISTERIN"/>
    <property type="match status" value="1"/>
</dbReference>
<evidence type="ECO:0000256" key="1">
    <source>
        <dbReference type="RuleBase" id="RU367090"/>
    </source>
</evidence>
<dbReference type="InterPro" id="IPR054478">
    <property type="entry name" value="LTN1_UBC"/>
</dbReference>
<dbReference type="EMBL" id="BMAR01000005">
    <property type="protein sequence ID" value="GFR43123.1"/>
    <property type="molecule type" value="Genomic_DNA"/>
</dbReference>
<feature type="domain" description="E3 ubiquitin-protein ligase listerin ubiquitin conjugating" evidence="3">
    <location>
        <begin position="410"/>
        <end position="457"/>
    </location>
</feature>
<keyword evidence="1" id="KW-0863">Zinc-finger</keyword>
<comment type="subunit">
    <text evidence="1">Component of the ribosome quality control complex (RQC).</text>
</comment>
<keyword evidence="5" id="KW-1185">Reference proteome</keyword>
<evidence type="ECO:0000313" key="4">
    <source>
        <dbReference type="EMBL" id="GFR43123.1"/>
    </source>
</evidence>
<evidence type="ECO:0000313" key="5">
    <source>
        <dbReference type="Proteomes" id="UP001054857"/>
    </source>
</evidence>
<keyword evidence="1" id="KW-0479">Metal-binding</keyword>
<evidence type="ECO:0000259" key="2">
    <source>
        <dbReference type="Pfam" id="PF22999"/>
    </source>
</evidence>